<evidence type="ECO:0000313" key="1">
    <source>
        <dbReference type="EMBL" id="AWV22666.1"/>
    </source>
</evidence>
<reference evidence="1" key="1">
    <citation type="submission" date="2017-12" db="EMBL/GenBank/DDBJ databases">
        <authorList>
            <person name="Martens C."/>
            <person name="Dahlstrom E."/>
            <person name="Barbian K."/>
            <person name="Sykora L."/>
            <person name="Ricklefs S."/>
            <person name="Bruno D."/>
            <person name="Anzick I."/>
            <person name="Myles I."/>
            <person name="Datta S.K."/>
        </authorList>
    </citation>
    <scope>NUCLEOTIDE SEQUENCE</scope>
    <source>
        <strain evidence="1">AD2</strain>
    </source>
</reference>
<protein>
    <submittedName>
        <fullName evidence="1">Uncharacterized protein</fullName>
    </submittedName>
</protein>
<gene>
    <name evidence="1" type="ORF">RADP37_04252</name>
</gene>
<dbReference type="AlphaFoldDB" id="A0A4Y1MXE2"/>
<organism evidence="1">
    <name type="scientific">Roseomonas mucosa</name>
    <dbReference type="NCBI Taxonomy" id="207340"/>
    <lineage>
        <taxon>Bacteria</taxon>
        <taxon>Pseudomonadati</taxon>
        <taxon>Pseudomonadota</taxon>
        <taxon>Alphaproteobacteria</taxon>
        <taxon>Acetobacterales</taxon>
        <taxon>Roseomonadaceae</taxon>
        <taxon>Roseomonas</taxon>
    </lineage>
</organism>
<dbReference type="EMBL" id="CP025189">
    <property type="protein sequence ID" value="AWV22666.1"/>
    <property type="molecule type" value="Genomic_DNA"/>
</dbReference>
<proteinExistence type="predicted"/>
<accession>A0A4Y1MXE2</accession>
<name>A0A4Y1MXE2_9PROT</name>
<sequence length="40" mass="4334">MLHHPRRAIGIKSTQHRAFHSIAYPCALSRGIAPGIPSGK</sequence>